<evidence type="ECO:0000313" key="1">
    <source>
        <dbReference type="EMBL" id="KAH7320725.1"/>
    </source>
</evidence>
<protein>
    <submittedName>
        <fullName evidence="1">Uncharacterized protein</fullName>
    </submittedName>
</protein>
<organism evidence="1 2">
    <name type="scientific">Stachybotrys elegans</name>
    <dbReference type="NCBI Taxonomy" id="80388"/>
    <lineage>
        <taxon>Eukaryota</taxon>
        <taxon>Fungi</taxon>
        <taxon>Dikarya</taxon>
        <taxon>Ascomycota</taxon>
        <taxon>Pezizomycotina</taxon>
        <taxon>Sordariomycetes</taxon>
        <taxon>Hypocreomycetidae</taxon>
        <taxon>Hypocreales</taxon>
        <taxon>Stachybotryaceae</taxon>
        <taxon>Stachybotrys</taxon>
    </lineage>
</organism>
<reference evidence="1" key="1">
    <citation type="journal article" date="2021" name="Nat. Commun.">
        <title>Genetic determinants of endophytism in the Arabidopsis root mycobiome.</title>
        <authorList>
            <person name="Mesny F."/>
            <person name="Miyauchi S."/>
            <person name="Thiergart T."/>
            <person name="Pickel B."/>
            <person name="Atanasova L."/>
            <person name="Karlsson M."/>
            <person name="Huettel B."/>
            <person name="Barry K.W."/>
            <person name="Haridas S."/>
            <person name="Chen C."/>
            <person name="Bauer D."/>
            <person name="Andreopoulos W."/>
            <person name="Pangilinan J."/>
            <person name="LaButti K."/>
            <person name="Riley R."/>
            <person name="Lipzen A."/>
            <person name="Clum A."/>
            <person name="Drula E."/>
            <person name="Henrissat B."/>
            <person name="Kohler A."/>
            <person name="Grigoriev I.V."/>
            <person name="Martin F.M."/>
            <person name="Hacquard S."/>
        </authorList>
    </citation>
    <scope>NUCLEOTIDE SEQUENCE</scope>
    <source>
        <strain evidence="1">MPI-CAGE-CH-0235</strain>
    </source>
</reference>
<sequence>MVWREAAVARWTVTLYWCSIKLRARVAAGQVIPRKVIINPFGMSVESGERLKQCPVGTGSRRSGLLAGLGCWCCNDG</sequence>
<evidence type="ECO:0000313" key="2">
    <source>
        <dbReference type="Proteomes" id="UP000813444"/>
    </source>
</evidence>
<accession>A0A8K0STP1</accession>
<name>A0A8K0STP1_9HYPO</name>
<gene>
    <name evidence="1" type="ORF">B0I35DRAFT_427658</name>
</gene>
<dbReference type="Proteomes" id="UP000813444">
    <property type="component" value="Unassembled WGS sequence"/>
</dbReference>
<keyword evidence="2" id="KW-1185">Reference proteome</keyword>
<comment type="caution">
    <text evidence="1">The sequence shown here is derived from an EMBL/GenBank/DDBJ whole genome shotgun (WGS) entry which is preliminary data.</text>
</comment>
<proteinExistence type="predicted"/>
<dbReference type="EMBL" id="JAGPNK010000005">
    <property type="protein sequence ID" value="KAH7320725.1"/>
    <property type="molecule type" value="Genomic_DNA"/>
</dbReference>
<dbReference type="AlphaFoldDB" id="A0A8K0STP1"/>